<dbReference type="InterPro" id="IPR009057">
    <property type="entry name" value="Homeodomain-like_sf"/>
</dbReference>
<evidence type="ECO:0000256" key="2">
    <source>
        <dbReference type="ARBA" id="ARBA00023125"/>
    </source>
</evidence>
<dbReference type="Pfam" id="PF00440">
    <property type="entry name" value="TetR_N"/>
    <property type="match status" value="1"/>
</dbReference>
<name>A0ABS7UKH1_9BACI</name>
<keyword evidence="3" id="KW-0804">Transcription</keyword>
<dbReference type="InterPro" id="IPR001647">
    <property type="entry name" value="HTH_TetR"/>
</dbReference>
<evidence type="ECO:0000313" key="6">
    <source>
        <dbReference type="EMBL" id="MBZ5748808.1"/>
    </source>
</evidence>
<dbReference type="SUPFAM" id="SSF48498">
    <property type="entry name" value="Tetracyclin repressor-like, C-terminal domain"/>
    <property type="match status" value="1"/>
</dbReference>
<evidence type="ECO:0000313" key="7">
    <source>
        <dbReference type="Proteomes" id="UP001165287"/>
    </source>
</evidence>
<feature type="DNA-binding region" description="H-T-H motif" evidence="4">
    <location>
        <begin position="23"/>
        <end position="42"/>
    </location>
</feature>
<dbReference type="RefSeq" id="WP_224135963.1">
    <property type="nucleotide sequence ID" value="NZ_JAIQUM010000001.1"/>
</dbReference>
<feature type="domain" description="HTH tetR-type" evidence="5">
    <location>
        <begin position="1"/>
        <end position="60"/>
    </location>
</feature>
<dbReference type="Gene3D" id="1.10.357.10">
    <property type="entry name" value="Tetracycline Repressor, domain 2"/>
    <property type="match status" value="1"/>
</dbReference>
<proteinExistence type="predicted"/>
<evidence type="ECO:0000256" key="3">
    <source>
        <dbReference type="ARBA" id="ARBA00023163"/>
    </source>
</evidence>
<dbReference type="Proteomes" id="UP001165287">
    <property type="component" value="Unassembled WGS sequence"/>
</dbReference>
<protein>
    <submittedName>
        <fullName evidence="6">TetR/AcrR family transcriptional regulator</fullName>
    </submittedName>
</protein>
<dbReference type="EMBL" id="JAIQUM010000001">
    <property type="protein sequence ID" value="MBZ5748808.1"/>
    <property type="molecule type" value="Genomic_DNA"/>
</dbReference>
<reference evidence="6" key="1">
    <citation type="submission" date="2024-05" db="EMBL/GenBank/DDBJ databases">
        <title>Metabacillus sp. nov., isolated from the rhizosphere soil of tomato plants.</title>
        <authorList>
            <person name="Ma R."/>
        </authorList>
    </citation>
    <scope>NUCLEOTIDE SEQUENCE</scope>
    <source>
        <strain evidence="6">DBTR6</strain>
    </source>
</reference>
<evidence type="ECO:0000256" key="4">
    <source>
        <dbReference type="PROSITE-ProRule" id="PRU00335"/>
    </source>
</evidence>
<keyword evidence="1" id="KW-0805">Transcription regulation</keyword>
<dbReference type="SUPFAM" id="SSF46689">
    <property type="entry name" value="Homeodomain-like"/>
    <property type="match status" value="1"/>
</dbReference>
<evidence type="ECO:0000256" key="1">
    <source>
        <dbReference type="ARBA" id="ARBA00023015"/>
    </source>
</evidence>
<gene>
    <name evidence="6" type="ORF">K9V48_00720</name>
</gene>
<dbReference type="PANTHER" id="PTHR30055:SF238">
    <property type="entry name" value="MYCOFACTOCIN BIOSYNTHESIS TRANSCRIPTIONAL REGULATOR MFTR-RELATED"/>
    <property type="match status" value="1"/>
</dbReference>
<dbReference type="Gene3D" id="1.10.10.60">
    <property type="entry name" value="Homeodomain-like"/>
    <property type="match status" value="1"/>
</dbReference>
<evidence type="ECO:0000259" key="5">
    <source>
        <dbReference type="PROSITE" id="PS50977"/>
    </source>
</evidence>
<comment type="caution">
    <text evidence="6">The sequence shown here is derived from an EMBL/GenBank/DDBJ whole genome shotgun (WGS) entry which is preliminary data.</text>
</comment>
<dbReference type="InterPro" id="IPR050109">
    <property type="entry name" value="HTH-type_TetR-like_transc_reg"/>
</dbReference>
<sequence>MSKEKIKKIAIKHFNQYGYEGTKMAQIAEEVGMRKQSLSYHYQTKKELLLEVFKEVIQEEQTFVRNYFDSTQDLSLETQLYTFLNEHKNRFLTNPNVAFLYNLSFITPLEVRDYILSHFRLYLGTLKEVIGDCFAKYEFRLSPEECTIAFVTLLDGLDIQLVYESSQTYEKVQQIAWDIFWNGIQV</sequence>
<keyword evidence="7" id="KW-1185">Reference proteome</keyword>
<accession>A0ABS7UKH1</accession>
<dbReference type="PANTHER" id="PTHR30055">
    <property type="entry name" value="HTH-TYPE TRANSCRIPTIONAL REGULATOR RUTR"/>
    <property type="match status" value="1"/>
</dbReference>
<keyword evidence="2 4" id="KW-0238">DNA-binding</keyword>
<organism evidence="6 7">
    <name type="scientific">Metabacillus rhizolycopersici</name>
    <dbReference type="NCBI Taxonomy" id="2875709"/>
    <lineage>
        <taxon>Bacteria</taxon>
        <taxon>Bacillati</taxon>
        <taxon>Bacillota</taxon>
        <taxon>Bacilli</taxon>
        <taxon>Bacillales</taxon>
        <taxon>Bacillaceae</taxon>
        <taxon>Metabacillus</taxon>
    </lineage>
</organism>
<dbReference type="InterPro" id="IPR036271">
    <property type="entry name" value="Tet_transcr_reg_TetR-rel_C_sf"/>
</dbReference>
<dbReference type="PROSITE" id="PS50977">
    <property type="entry name" value="HTH_TETR_2"/>
    <property type="match status" value="1"/>
</dbReference>